<proteinExistence type="predicted"/>
<evidence type="ECO:0000313" key="2">
    <source>
        <dbReference type="EMBL" id="GJN01464.1"/>
    </source>
</evidence>
<accession>A0AAV5CSS0</accession>
<dbReference type="Proteomes" id="UP001054889">
    <property type="component" value="Unassembled WGS sequence"/>
</dbReference>
<reference evidence="2" key="2">
    <citation type="submission" date="2021-12" db="EMBL/GenBank/DDBJ databases">
        <title>Resequencing data analysis of finger millet.</title>
        <authorList>
            <person name="Hatakeyama M."/>
            <person name="Aluri S."/>
            <person name="Balachadran M.T."/>
            <person name="Sivarajan S.R."/>
            <person name="Poveda L."/>
            <person name="Shimizu-Inatsugi R."/>
            <person name="Schlapbach R."/>
            <person name="Sreeman S.M."/>
            <person name="Shimizu K.K."/>
        </authorList>
    </citation>
    <scope>NUCLEOTIDE SEQUENCE</scope>
</reference>
<protein>
    <submittedName>
        <fullName evidence="2">Uncharacterized protein</fullName>
    </submittedName>
</protein>
<dbReference type="AlphaFoldDB" id="A0AAV5CSS0"/>
<reference evidence="2" key="1">
    <citation type="journal article" date="2018" name="DNA Res.">
        <title>Multiple hybrid de novo genome assembly of finger millet, an orphan allotetraploid crop.</title>
        <authorList>
            <person name="Hatakeyama M."/>
            <person name="Aluri S."/>
            <person name="Balachadran M.T."/>
            <person name="Sivarajan S.R."/>
            <person name="Patrignani A."/>
            <person name="Gruter S."/>
            <person name="Poveda L."/>
            <person name="Shimizu-Inatsugi R."/>
            <person name="Baeten J."/>
            <person name="Francoijs K.J."/>
            <person name="Nataraja K.N."/>
            <person name="Reddy Y.A.N."/>
            <person name="Phadnis S."/>
            <person name="Ravikumar R.L."/>
            <person name="Schlapbach R."/>
            <person name="Sreeman S.M."/>
            <person name="Shimizu K.K."/>
        </authorList>
    </citation>
    <scope>NUCLEOTIDE SEQUENCE</scope>
</reference>
<keyword evidence="3" id="KW-1185">Reference proteome</keyword>
<comment type="caution">
    <text evidence="2">The sequence shown here is derived from an EMBL/GenBank/DDBJ whole genome shotgun (WGS) entry which is preliminary data.</text>
</comment>
<sequence>MKRNGKKRKKRGDEEAAADGASSSFDLRVFPILLAAAAHQSNSSYTATLAARLLRRELSRSRQSPSSLPDSLVALLPLLLSSSCCSVAAPSCEVLGAAALQSMEAGETLASDSGIANGLARALGSRSRSSGGCLQCCNGSLSVLSW</sequence>
<evidence type="ECO:0000313" key="3">
    <source>
        <dbReference type="Proteomes" id="UP001054889"/>
    </source>
</evidence>
<feature type="compositionally biased region" description="Basic residues" evidence="1">
    <location>
        <begin position="1"/>
        <end position="10"/>
    </location>
</feature>
<organism evidence="2 3">
    <name type="scientific">Eleusine coracana subsp. coracana</name>
    <dbReference type="NCBI Taxonomy" id="191504"/>
    <lineage>
        <taxon>Eukaryota</taxon>
        <taxon>Viridiplantae</taxon>
        <taxon>Streptophyta</taxon>
        <taxon>Embryophyta</taxon>
        <taxon>Tracheophyta</taxon>
        <taxon>Spermatophyta</taxon>
        <taxon>Magnoliopsida</taxon>
        <taxon>Liliopsida</taxon>
        <taxon>Poales</taxon>
        <taxon>Poaceae</taxon>
        <taxon>PACMAD clade</taxon>
        <taxon>Chloridoideae</taxon>
        <taxon>Cynodonteae</taxon>
        <taxon>Eleusininae</taxon>
        <taxon>Eleusine</taxon>
    </lineage>
</organism>
<feature type="region of interest" description="Disordered" evidence="1">
    <location>
        <begin position="1"/>
        <end position="21"/>
    </location>
</feature>
<dbReference type="EMBL" id="BQKI01000009">
    <property type="protein sequence ID" value="GJN01464.1"/>
    <property type="molecule type" value="Genomic_DNA"/>
</dbReference>
<evidence type="ECO:0000256" key="1">
    <source>
        <dbReference type="SAM" id="MobiDB-lite"/>
    </source>
</evidence>
<name>A0AAV5CSS0_ELECO</name>
<gene>
    <name evidence="2" type="primary">ga18733</name>
    <name evidence="2" type="ORF">PR202_ga18733</name>
</gene>